<reference evidence="1" key="1">
    <citation type="submission" date="2022-10" db="EMBL/GenBank/DDBJ databases">
        <title>Tapping the CABI collections for fungal endophytes: first genome assemblies for Collariella, Neodidymelliopsis, Ascochyta clinopodiicola, Didymella pomorum, Didymosphaeria variabile, Neocosmospora piperis and Neocucurbitaria cava.</title>
        <authorList>
            <person name="Hill R."/>
        </authorList>
    </citation>
    <scope>NUCLEOTIDE SEQUENCE</scope>
    <source>
        <strain evidence="1">IMI 355091</strain>
    </source>
</reference>
<evidence type="ECO:0000313" key="2">
    <source>
        <dbReference type="Proteomes" id="UP001140510"/>
    </source>
</evidence>
<gene>
    <name evidence="1" type="ORF">N0V91_006228</name>
</gene>
<comment type="caution">
    <text evidence="1">The sequence shown here is derived from an EMBL/GenBank/DDBJ whole genome shotgun (WGS) entry which is preliminary data.</text>
</comment>
<dbReference type="Gene3D" id="1.25.40.10">
    <property type="entry name" value="Tetratricopeptide repeat domain"/>
    <property type="match status" value="1"/>
</dbReference>
<dbReference type="AlphaFoldDB" id="A0A9W8ZBC0"/>
<organism evidence="1 2">
    <name type="scientific">Didymella pomorum</name>
    <dbReference type="NCBI Taxonomy" id="749634"/>
    <lineage>
        <taxon>Eukaryota</taxon>
        <taxon>Fungi</taxon>
        <taxon>Dikarya</taxon>
        <taxon>Ascomycota</taxon>
        <taxon>Pezizomycotina</taxon>
        <taxon>Dothideomycetes</taxon>
        <taxon>Pleosporomycetidae</taxon>
        <taxon>Pleosporales</taxon>
        <taxon>Pleosporineae</taxon>
        <taxon>Didymellaceae</taxon>
        <taxon>Didymella</taxon>
    </lineage>
</organism>
<dbReference type="InterPro" id="IPR011990">
    <property type="entry name" value="TPR-like_helical_dom_sf"/>
</dbReference>
<dbReference type="Proteomes" id="UP001140510">
    <property type="component" value="Unassembled WGS sequence"/>
</dbReference>
<protein>
    <submittedName>
        <fullName evidence="1">Uncharacterized protein</fullName>
    </submittedName>
</protein>
<dbReference type="SUPFAM" id="SSF48452">
    <property type="entry name" value="TPR-like"/>
    <property type="match status" value="1"/>
</dbReference>
<dbReference type="OrthoDB" id="423576at2759"/>
<accession>A0A9W8ZBC0</accession>
<sequence length="587" mass="67620">MGRMIMPPGPAELFEQRLEAANKHSAETAWELALKEIEEAETLTKRAAFSSVAARDHAQLRLLLQRGTLERRLGNYKRAVEILQQANQHFEKDDAGCEHLETLGELGMALLRQDAFAQANDIFQQQYTLAKFAAQALEGRRVSKKALAYACHAVGNRALAVFHMAVPDLNEPEEIDEEQLSLAMALLEERIERATFIRTGLRERDKHSGIWGMTATWHAEALDRLVLCCLALRDTAKACEYGNESILVSQEQPGSTAWGLSRFHYGLALYHGDWKDEAMELWEQTGDKLGCAPAIALARESSSENTEHLRLLAQHGVGFLRHDEHGYSVLDYTVLSSNERMKAVAIEGMRQELTQYKKDGRNLDATTISARIEHSVVEAQRRKKYRETYQLTLRPILSKLSEDRGIKNLAYQPVSGWTIARHWLRSSNFFPFGRSDEEVYILRHSRRLDGIDKLRKGYLRQREMDEETRTMFDRLVVLRYQDLKKKMTALPRPHIKDDMQEVVHWRQGYRPKSEDAKNDLPQFIIFLSYRWLGKGSPDDEQHTQYRRMLDALDSYLKMHPWLDQKQISVWLVSSLQHTSSLARTKAF</sequence>
<keyword evidence="2" id="KW-1185">Reference proteome</keyword>
<proteinExistence type="predicted"/>
<evidence type="ECO:0000313" key="1">
    <source>
        <dbReference type="EMBL" id="KAJ4403926.1"/>
    </source>
</evidence>
<dbReference type="EMBL" id="JAPEVA010000047">
    <property type="protein sequence ID" value="KAJ4403926.1"/>
    <property type="molecule type" value="Genomic_DNA"/>
</dbReference>
<name>A0A9W8ZBC0_9PLEO</name>